<dbReference type="GO" id="GO:0005819">
    <property type="term" value="C:spindle"/>
    <property type="evidence" value="ECO:0007669"/>
    <property type="project" value="UniProtKB-SubCell"/>
</dbReference>
<dbReference type="InterPro" id="IPR024395">
    <property type="entry name" value="CLASP_N_dom"/>
</dbReference>
<dbReference type="InterPro" id="IPR000757">
    <property type="entry name" value="Beta-glucanase-like"/>
</dbReference>
<dbReference type="Gene3D" id="2.60.120.200">
    <property type="match status" value="1"/>
</dbReference>
<evidence type="ECO:0000256" key="6">
    <source>
        <dbReference type="SAM" id="MobiDB-lite"/>
    </source>
</evidence>
<dbReference type="InterPro" id="IPR034085">
    <property type="entry name" value="TOG"/>
</dbReference>
<dbReference type="CDD" id="cd02181">
    <property type="entry name" value="GH16_fungal_Lam16A_glucanase"/>
    <property type="match status" value="1"/>
</dbReference>
<dbReference type="InterPro" id="IPR016024">
    <property type="entry name" value="ARM-type_fold"/>
</dbReference>
<dbReference type="GO" id="GO:0004553">
    <property type="term" value="F:hydrolase activity, hydrolyzing O-glycosyl compounds"/>
    <property type="evidence" value="ECO:0007669"/>
    <property type="project" value="InterPro"/>
</dbReference>
<feature type="compositionally biased region" description="Low complexity" evidence="6">
    <location>
        <begin position="801"/>
        <end position="818"/>
    </location>
</feature>
<comment type="caution">
    <text evidence="8">The sequence shown here is derived from an EMBL/GenBank/DDBJ whole genome shotgun (WGS) entry which is preliminary data.</text>
</comment>
<protein>
    <submittedName>
        <fullName evidence="8">Endo-1,3(4)-beta-glucanase chain A</fullName>
    </submittedName>
</protein>
<dbReference type="SUPFAM" id="SSF48371">
    <property type="entry name" value="ARM repeat"/>
    <property type="match status" value="1"/>
</dbReference>
<sequence length="1056" mass="114452">MLSRHIIYSGAFLQLLNFGRVSANRYRLKDAFMGQDFFNTWTWETFQDPTHGRVNYVDQETAMTRNLSYVIDDRFYMRADSSSFVAAASRGRDSIRIKSNAAYDASLMVLDLSHMPEGCATWPAWWTLSAKGPWPIGGEIDIIEGVNLNSRNAATLHTAAGCSMNTNEPRIQKGTATSDNCDVAANSNQGCGTRFSSDNSYGANFNRQGGGWYAIQRDPVKGIDVWFWARGDPSLPRTIQYGSSDLAVDNDWGIPEASFKYANCEYGSHFDAHEILFDLTFCGDWAGSAFMESGCGITTCDDFVDHNPERFKEAYWEINSLRVYIPEDHGVGHHMHPFELARPITLEFVADKHREDILKPETEDSWERIAKGFVALKACCQDGQFSSTSEVVQTMRTFNTAINHAMLSERTRLSSAALDLVDTVASACEADFEALLPQFMPTLMILTGRTNKVVINRTKACILNIIDHTHSASLLPHFLNHLQEKSASMRLISAQCALAYLKCCNPPDIERESRAAEVESIIRKTAKDANADVRKVSREIFGAYRILLPARVDKFAAPLTPTIRKYLDIKTTVTSQASAKPPLSKMKSMTTLASSKAAEKEKRPAPTHSRTNSATSTTERTTTRVERPTSSMASRPTRTQAAEKGPTRPELSRPALNSSGSGPGPSRVLSSSAEAPKQPIRSRVLPSSAAPQRPLSRTIPSISTSTSLASSGPRRVPLPNPSQSTGPVVQARPPSRPVSKERNAAPSTSTRPTSQQSRPIKPVAVPKVTSSTQASRAMLPPKTRADGTALGSAAPVRPARSIAGAAASSSAAEPTARPARVRTGLTQPTASQLAKVKALVITKAAPKKPSALPSKVAAKSTQASSTSHVLSKSLKANVSRPAEPGKASKIAKRAVTPAQENLPAAAVPLPPSPEVASVPLPEPVECVVEDAVVTPPVVEEEEVAEPIEEEVVEPAHVEAEVEPEAEPEQHVPAPEPAHYHLPLLGPNIYVDGEELPNTPMHPELKSLGWNNAKTPISALLSSIQQGFEFSPSSPVSPPYTYLNGDKDTLPLGTQLF</sequence>
<reference evidence="8 9" key="1">
    <citation type="submission" date="2020-07" db="EMBL/GenBank/DDBJ databases">
        <title>Comparative genomics of pyrophilous fungi reveals a link between fire events and developmental genes.</title>
        <authorList>
            <consortium name="DOE Joint Genome Institute"/>
            <person name="Steindorff A.S."/>
            <person name="Carver A."/>
            <person name="Calhoun S."/>
            <person name="Stillman K."/>
            <person name="Liu H."/>
            <person name="Lipzen A."/>
            <person name="Pangilinan J."/>
            <person name="Labutti K."/>
            <person name="Bruns T.D."/>
            <person name="Grigoriev I.V."/>
        </authorList>
    </citation>
    <scope>NUCLEOTIDE SEQUENCE [LARGE SCALE GENOMIC DNA]</scope>
    <source>
        <strain evidence="8 9">CBS 144469</strain>
    </source>
</reference>
<feature type="compositionally biased region" description="Low complexity" evidence="6">
    <location>
        <begin position="609"/>
        <end position="620"/>
    </location>
</feature>
<dbReference type="AlphaFoldDB" id="A0A8H6MC32"/>
<dbReference type="GO" id="GO:0005874">
    <property type="term" value="C:microtubule"/>
    <property type="evidence" value="ECO:0007669"/>
    <property type="project" value="UniProtKB-KW"/>
</dbReference>
<feature type="region of interest" description="Disordered" evidence="6">
    <location>
        <begin position="852"/>
        <end position="888"/>
    </location>
</feature>
<feature type="compositionally biased region" description="Polar residues" evidence="6">
    <location>
        <begin position="859"/>
        <end position="876"/>
    </location>
</feature>
<dbReference type="PROSITE" id="PS51762">
    <property type="entry name" value="GH16_2"/>
    <property type="match status" value="1"/>
</dbReference>
<gene>
    <name evidence="8" type="ORF">DFP72DRAFT_801224</name>
</gene>
<dbReference type="Pfam" id="PF12348">
    <property type="entry name" value="CLASP_N"/>
    <property type="match status" value="1"/>
</dbReference>
<keyword evidence="9" id="KW-1185">Reference proteome</keyword>
<name>A0A8H6MC32_9AGAR</name>
<evidence type="ECO:0000256" key="1">
    <source>
        <dbReference type="ARBA" id="ARBA00004186"/>
    </source>
</evidence>
<dbReference type="GO" id="GO:0051301">
    <property type="term" value="P:cell division"/>
    <property type="evidence" value="ECO:0007669"/>
    <property type="project" value="UniProtKB-KW"/>
</dbReference>
<dbReference type="EMBL" id="JACGCI010000006">
    <property type="protein sequence ID" value="KAF6762950.1"/>
    <property type="molecule type" value="Genomic_DNA"/>
</dbReference>
<comment type="subcellular location">
    <subcellularLocation>
        <location evidence="1">Cytoplasm</location>
        <location evidence="1">Cytoskeleton</location>
        <location evidence="1">Spindle</location>
    </subcellularLocation>
</comment>
<evidence type="ECO:0000313" key="8">
    <source>
        <dbReference type="EMBL" id="KAF6762950.1"/>
    </source>
</evidence>
<evidence type="ECO:0000256" key="4">
    <source>
        <dbReference type="ARBA" id="ARBA00022701"/>
    </source>
</evidence>
<dbReference type="Gene3D" id="1.25.10.10">
    <property type="entry name" value="Leucine-rich Repeat Variant"/>
    <property type="match status" value="1"/>
</dbReference>
<dbReference type="Pfam" id="PF26113">
    <property type="entry name" value="GH16_XgeA"/>
    <property type="match status" value="1"/>
</dbReference>
<dbReference type="SMART" id="SM01349">
    <property type="entry name" value="TOG"/>
    <property type="match status" value="1"/>
</dbReference>
<evidence type="ECO:0000256" key="3">
    <source>
        <dbReference type="ARBA" id="ARBA00022618"/>
    </source>
</evidence>
<evidence type="ECO:0000259" key="7">
    <source>
        <dbReference type="PROSITE" id="PS51762"/>
    </source>
</evidence>
<dbReference type="GO" id="GO:0009251">
    <property type="term" value="P:glucan catabolic process"/>
    <property type="evidence" value="ECO:0007669"/>
    <property type="project" value="TreeGrafter"/>
</dbReference>
<proteinExistence type="inferred from homology"/>
<evidence type="ECO:0000256" key="2">
    <source>
        <dbReference type="ARBA" id="ARBA00009549"/>
    </source>
</evidence>
<comment type="similarity">
    <text evidence="2">Belongs to the CLASP family.</text>
</comment>
<dbReference type="InterPro" id="IPR011989">
    <property type="entry name" value="ARM-like"/>
</dbReference>
<feature type="domain" description="GH16" evidence="7">
    <location>
        <begin position="6"/>
        <end position="294"/>
    </location>
</feature>
<keyword evidence="4" id="KW-0493">Microtubule</keyword>
<keyword evidence="3" id="KW-0132">Cell division</keyword>
<evidence type="ECO:0000256" key="5">
    <source>
        <dbReference type="ARBA" id="ARBA00022776"/>
    </source>
</evidence>
<keyword evidence="5" id="KW-0498">Mitosis</keyword>
<dbReference type="InterPro" id="IPR013320">
    <property type="entry name" value="ConA-like_dom_sf"/>
</dbReference>
<dbReference type="PANTHER" id="PTHR10963:SF24">
    <property type="entry name" value="GLYCOSIDASE C21B10.07-RELATED"/>
    <property type="match status" value="1"/>
</dbReference>
<dbReference type="PANTHER" id="PTHR10963">
    <property type="entry name" value="GLYCOSYL HYDROLASE-RELATED"/>
    <property type="match status" value="1"/>
</dbReference>
<feature type="compositionally biased region" description="Low complexity" evidence="6">
    <location>
        <begin position="694"/>
        <end position="711"/>
    </location>
</feature>
<accession>A0A8H6MC32</accession>
<evidence type="ECO:0000313" key="9">
    <source>
        <dbReference type="Proteomes" id="UP000521943"/>
    </source>
</evidence>
<dbReference type="OrthoDB" id="46159at2759"/>
<dbReference type="InterPro" id="IPR050546">
    <property type="entry name" value="Glycosyl_Hydrlase_16"/>
</dbReference>
<keyword evidence="5" id="KW-0131">Cell cycle</keyword>
<feature type="region of interest" description="Disordered" evidence="6">
    <location>
        <begin position="573"/>
        <end position="796"/>
    </location>
</feature>
<dbReference type="SUPFAM" id="SSF49899">
    <property type="entry name" value="Concanavalin A-like lectins/glucanases"/>
    <property type="match status" value="1"/>
</dbReference>
<feature type="region of interest" description="Disordered" evidence="6">
    <location>
        <begin position="801"/>
        <end position="820"/>
    </location>
</feature>
<dbReference type="Proteomes" id="UP000521943">
    <property type="component" value="Unassembled WGS sequence"/>
</dbReference>
<feature type="compositionally biased region" description="Low complexity" evidence="6">
    <location>
        <begin position="746"/>
        <end position="759"/>
    </location>
</feature>
<organism evidence="8 9">
    <name type="scientific">Ephemerocybe angulata</name>
    <dbReference type="NCBI Taxonomy" id="980116"/>
    <lineage>
        <taxon>Eukaryota</taxon>
        <taxon>Fungi</taxon>
        <taxon>Dikarya</taxon>
        <taxon>Basidiomycota</taxon>
        <taxon>Agaricomycotina</taxon>
        <taxon>Agaricomycetes</taxon>
        <taxon>Agaricomycetidae</taxon>
        <taxon>Agaricales</taxon>
        <taxon>Agaricineae</taxon>
        <taxon>Psathyrellaceae</taxon>
        <taxon>Ephemerocybe</taxon>
    </lineage>
</organism>